<evidence type="ECO:0000313" key="2">
    <source>
        <dbReference type="Proteomes" id="UP001353858"/>
    </source>
</evidence>
<keyword evidence="2" id="KW-1185">Reference proteome</keyword>
<reference evidence="2" key="1">
    <citation type="submission" date="2023-01" db="EMBL/GenBank/DDBJ databases">
        <title>Key to firefly adult light organ development and bioluminescence: homeobox transcription factors regulate luciferase expression and transportation to peroxisome.</title>
        <authorList>
            <person name="Fu X."/>
        </authorList>
    </citation>
    <scope>NUCLEOTIDE SEQUENCE [LARGE SCALE GENOMIC DNA]</scope>
</reference>
<name>A0AAN7PEG6_9COLE</name>
<proteinExistence type="predicted"/>
<comment type="caution">
    <text evidence="1">The sequence shown here is derived from an EMBL/GenBank/DDBJ whole genome shotgun (WGS) entry which is preliminary data.</text>
</comment>
<protein>
    <recommendedName>
        <fullName evidence="3">THAP-type domain-containing protein</fullName>
    </recommendedName>
</protein>
<sequence>MRICSKHFKEQDFFFRNHINKRCRLKKGVIPSENLPIRKHDTKPNEKLVVDRCRRAELRAELRQQNATTSNRSKNQVENIESENILNNIENHDIGNYDENTMTAAENLVLFSEGEKTRTYKKLFEDKGVQVNTYEEFKG</sequence>
<dbReference type="EMBL" id="JARPUR010000001">
    <property type="protein sequence ID" value="KAK4886825.1"/>
    <property type="molecule type" value="Genomic_DNA"/>
</dbReference>
<accession>A0AAN7PEG6</accession>
<dbReference type="Proteomes" id="UP001353858">
    <property type="component" value="Unassembled WGS sequence"/>
</dbReference>
<organism evidence="1 2">
    <name type="scientific">Aquatica leii</name>
    <dbReference type="NCBI Taxonomy" id="1421715"/>
    <lineage>
        <taxon>Eukaryota</taxon>
        <taxon>Metazoa</taxon>
        <taxon>Ecdysozoa</taxon>
        <taxon>Arthropoda</taxon>
        <taxon>Hexapoda</taxon>
        <taxon>Insecta</taxon>
        <taxon>Pterygota</taxon>
        <taxon>Neoptera</taxon>
        <taxon>Endopterygota</taxon>
        <taxon>Coleoptera</taxon>
        <taxon>Polyphaga</taxon>
        <taxon>Elateriformia</taxon>
        <taxon>Elateroidea</taxon>
        <taxon>Lampyridae</taxon>
        <taxon>Luciolinae</taxon>
        <taxon>Aquatica</taxon>
    </lineage>
</organism>
<evidence type="ECO:0008006" key="3">
    <source>
        <dbReference type="Google" id="ProtNLM"/>
    </source>
</evidence>
<gene>
    <name evidence="1" type="ORF">RN001_003096</name>
</gene>
<dbReference type="AlphaFoldDB" id="A0AAN7PEG6"/>
<evidence type="ECO:0000313" key="1">
    <source>
        <dbReference type="EMBL" id="KAK4886825.1"/>
    </source>
</evidence>